<evidence type="ECO:0000313" key="8">
    <source>
        <dbReference type="Proteomes" id="UP000887575"/>
    </source>
</evidence>
<feature type="signal peptide" evidence="6">
    <location>
        <begin position="1"/>
        <end position="16"/>
    </location>
</feature>
<feature type="transmembrane region" description="Helical" evidence="5">
    <location>
        <begin position="285"/>
        <end position="306"/>
    </location>
</feature>
<keyword evidence="4 5" id="KW-0472">Membrane</keyword>
<feature type="transmembrane region" description="Helical" evidence="5">
    <location>
        <begin position="222"/>
        <end position="243"/>
    </location>
</feature>
<evidence type="ECO:0000259" key="7">
    <source>
        <dbReference type="Pfam" id="PF02931"/>
    </source>
</evidence>
<evidence type="ECO:0000256" key="5">
    <source>
        <dbReference type="SAM" id="Phobius"/>
    </source>
</evidence>
<dbReference type="InterPro" id="IPR006202">
    <property type="entry name" value="Neur_chan_lig-bd"/>
</dbReference>
<dbReference type="PANTHER" id="PTHR18945">
    <property type="entry name" value="NEUROTRANSMITTER GATED ION CHANNEL"/>
    <property type="match status" value="1"/>
</dbReference>
<feature type="transmembrane region" description="Helical" evidence="5">
    <location>
        <begin position="255"/>
        <end position="273"/>
    </location>
</feature>
<dbReference type="Gene3D" id="2.70.170.10">
    <property type="entry name" value="Neurotransmitter-gated ion-channel ligand-binding domain"/>
    <property type="match status" value="1"/>
</dbReference>
<dbReference type="WBParaSite" id="MBELARI_LOCUS19568">
    <property type="protein sequence ID" value="MBELARI_LOCUS19568"/>
    <property type="gene ID" value="MBELARI_LOCUS19568"/>
</dbReference>
<keyword evidence="3 5" id="KW-1133">Transmembrane helix</keyword>
<accession>A0AAF3EZI8</accession>
<evidence type="ECO:0000256" key="4">
    <source>
        <dbReference type="ARBA" id="ARBA00023136"/>
    </source>
</evidence>
<dbReference type="InterPro" id="IPR006201">
    <property type="entry name" value="Neur_channel"/>
</dbReference>
<evidence type="ECO:0000256" key="6">
    <source>
        <dbReference type="SAM" id="SignalP"/>
    </source>
</evidence>
<comment type="subcellular location">
    <subcellularLocation>
        <location evidence="1">Membrane</location>
        <topology evidence="1">Multi-pass membrane protein</topology>
    </subcellularLocation>
</comment>
<dbReference type="SUPFAM" id="SSF90112">
    <property type="entry name" value="Neurotransmitter-gated ion-channel transmembrane pore"/>
    <property type="match status" value="1"/>
</dbReference>
<dbReference type="GO" id="GO:0016020">
    <property type="term" value="C:membrane"/>
    <property type="evidence" value="ECO:0007669"/>
    <property type="project" value="UniProtKB-SubCell"/>
</dbReference>
<feature type="domain" description="Neurotransmitter-gated ion-channel ligand-binding" evidence="7">
    <location>
        <begin position="19"/>
        <end position="220"/>
    </location>
</feature>
<dbReference type="Proteomes" id="UP000887575">
    <property type="component" value="Unassembled WGS sequence"/>
</dbReference>
<name>A0AAF3EZI8_9BILA</name>
<dbReference type="SUPFAM" id="SSF63712">
    <property type="entry name" value="Nicotinic receptor ligand binding domain-like"/>
    <property type="match status" value="1"/>
</dbReference>
<organism evidence="8 9">
    <name type="scientific">Mesorhabditis belari</name>
    <dbReference type="NCBI Taxonomy" id="2138241"/>
    <lineage>
        <taxon>Eukaryota</taxon>
        <taxon>Metazoa</taxon>
        <taxon>Ecdysozoa</taxon>
        <taxon>Nematoda</taxon>
        <taxon>Chromadorea</taxon>
        <taxon>Rhabditida</taxon>
        <taxon>Rhabditina</taxon>
        <taxon>Rhabditomorpha</taxon>
        <taxon>Rhabditoidea</taxon>
        <taxon>Rhabditidae</taxon>
        <taxon>Mesorhabditinae</taxon>
        <taxon>Mesorhabditis</taxon>
    </lineage>
</organism>
<evidence type="ECO:0000256" key="2">
    <source>
        <dbReference type="ARBA" id="ARBA00022692"/>
    </source>
</evidence>
<dbReference type="Gene3D" id="1.20.58.390">
    <property type="entry name" value="Neurotransmitter-gated ion-channel transmembrane domain"/>
    <property type="match status" value="1"/>
</dbReference>
<keyword evidence="2 5" id="KW-0812">Transmembrane</keyword>
<dbReference type="GO" id="GO:0005230">
    <property type="term" value="F:extracellular ligand-gated monoatomic ion channel activity"/>
    <property type="evidence" value="ECO:0007669"/>
    <property type="project" value="InterPro"/>
</dbReference>
<dbReference type="CDD" id="cd19051">
    <property type="entry name" value="LGIC_TM_cation"/>
    <property type="match status" value="1"/>
</dbReference>
<dbReference type="GO" id="GO:0004888">
    <property type="term" value="F:transmembrane signaling receptor activity"/>
    <property type="evidence" value="ECO:0007669"/>
    <property type="project" value="InterPro"/>
</dbReference>
<dbReference type="InterPro" id="IPR036719">
    <property type="entry name" value="Neuro-gated_channel_TM_sf"/>
</dbReference>
<dbReference type="CDD" id="cd18989">
    <property type="entry name" value="LGIC_ECD_cation"/>
    <property type="match status" value="1"/>
</dbReference>
<dbReference type="Pfam" id="PF02931">
    <property type="entry name" value="Neur_chan_LBD"/>
    <property type="match status" value="1"/>
</dbReference>
<dbReference type="InterPro" id="IPR038050">
    <property type="entry name" value="Neuro_actylchol_rec"/>
</dbReference>
<protein>
    <recommendedName>
        <fullName evidence="7">Neurotransmitter-gated ion-channel ligand-binding domain-containing protein</fullName>
    </recommendedName>
</protein>
<dbReference type="AlphaFoldDB" id="A0AAF3EZI8"/>
<feature type="chain" id="PRO_5042204045" description="Neurotransmitter-gated ion-channel ligand-binding domain-containing protein" evidence="6">
    <location>
        <begin position="17"/>
        <end position="312"/>
    </location>
</feature>
<sequence>MLKTKLFFTLLNLVNTSYLSQKLDVNYDKRLSPYYLNRNAVNVSLSIPYLLLIDVVEDAQLVSWLVTFTITWRDDRLKYNPAQNGGETKMFVPNTEVWTPRFIVYNSIEHRKLIEDEKNDVSISPVGQVKLQITQFINIICDIQVERMPFDTQFCSFRIVSPLQSQKYTFLQGHLEKQTAMFRGNSEFHLSNVSVSEYDYEMDEDEMHEIYFETELIRRPNYFIIVIVIPSFLISTMTITGILLPVHQGVGGDAITVGLASMLALSITLSIVAETLPRTSNIPLIGAYILACLIICSLAVIFGLLLTHFKVN</sequence>
<proteinExistence type="predicted"/>
<reference evidence="9" key="1">
    <citation type="submission" date="2024-02" db="UniProtKB">
        <authorList>
            <consortium name="WormBaseParasite"/>
        </authorList>
    </citation>
    <scope>IDENTIFICATION</scope>
</reference>
<evidence type="ECO:0000256" key="3">
    <source>
        <dbReference type="ARBA" id="ARBA00022989"/>
    </source>
</evidence>
<keyword evidence="8" id="KW-1185">Reference proteome</keyword>
<evidence type="ECO:0000313" key="9">
    <source>
        <dbReference type="WBParaSite" id="MBELARI_LOCUS19568"/>
    </source>
</evidence>
<dbReference type="PRINTS" id="PR00252">
    <property type="entry name" value="NRIONCHANNEL"/>
</dbReference>
<dbReference type="InterPro" id="IPR036734">
    <property type="entry name" value="Neur_chan_lig-bd_sf"/>
</dbReference>
<evidence type="ECO:0000256" key="1">
    <source>
        <dbReference type="ARBA" id="ARBA00004141"/>
    </source>
</evidence>
<keyword evidence="6" id="KW-0732">Signal</keyword>